<keyword evidence="2" id="KW-1185">Reference proteome</keyword>
<feature type="non-terminal residue" evidence="1">
    <location>
        <position position="488"/>
    </location>
</feature>
<accession>A0AAD7AR90</accession>
<proteinExistence type="predicted"/>
<dbReference type="Proteomes" id="UP001218218">
    <property type="component" value="Unassembled WGS sequence"/>
</dbReference>
<reference evidence="1" key="1">
    <citation type="submission" date="2023-03" db="EMBL/GenBank/DDBJ databases">
        <title>Massive genome expansion in bonnet fungi (Mycena s.s.) driven by repeated elements and novel gene families across ecological guilds.</title>
        <authorList>
            <consortium name="Lawrence Berkeley National Laboratory"/>
            <person name="Harder C.B."/>
            <person name="Miyauchi S."/>
            <person name="Viragh M."/>
            <person name="Kuo A."/>
            <person name="Thoen E."/>
            <person name="Andreopoulos B."/>
            <person name="Lu D."/>
            <person name="Skrede I."/>
            <person name="Drula E."/>
            <person name="Henrissat B."/>
            <person name="Morin E."/>
            <person name="Kohler A."/>
            <person name="Barry K."/>
            <person name="LaButti K."/>
            <person name="Morin E."/>
            <person name="Salamov A."/>
            <person name="Lipzen A."/>
            <person name="Mereny Z."/>
            <person name="Hegedus B."/>
            <person name="Baldrian P."/>
            <person name="Stursova M."/>
            <person name="Weitz H."/>
            <person name="Taylor A."/>
            <person name="Grigoriev I.V."/>
            <person name="Nagy L.G."/>
            <person name="Martin F."/>
            <person name="Kauserud H."/>
        </authorList>
    </citation>
    <scope>NUCLEOTIDE SEQUENCE</scope>
    <source>
        <strain evidence="1">CBHHK002</strain>
    </source>
</reference>
<evidence type="ECO:0000313" key="1">
    <source>
        <dbReference type="EMBL" id="KAJ7366536.1"/>
    </source>
</evidence>
<dbReference type="EMBL" id="JARIHO010000002">
    <property type="protein sequence ID" value="KAJ7366536.1"/>
    <property type="molecule type" value="Genomic_DNA"/>
</dbReference>
<dbReference type="AlphaFoldDB" id="A0AAD7AR90"/>
<comment type="caution">
    <text evidence="1">The sequence shown here is derived from an EMBL/GenBank/DDBJ whole genome shotgun (WGS) entry which is preliminary data.</text>
</comment>
<evidence type="ECO:0000313" key="2">
    <source>
        <dbReference type="Proteomes" id="UP001218218"/>
    </source>
</evidence>
<gene>
    <name evidence="1" type="ORF">DFH08DRAFT_834730</name>
</gene>
<organism evidence="1 2">
    <name type="scientific">Mycena albidolilacea</name>
    <dbReference type="NCBI Taxonomy" id="1033008"/>
    <lineage>
        <taxon>Eukaryota</taxon>
        <taxon>Fungi</taxon>
        <taxon>Dikarya</taxon>
        <taxon>Basidiomycota</taxon>
        <taxon>Agaricomycotina</taxon>
        <taxon>Agaricomycetes</taxon>
        <taxon>Agaricomycetidae</taxon>
        <taxon>Agaricales</taxon>
        <taxon>Marasmiineae</taxon>
        <taxon>Mycenaceae</taxon>
        <taxon>Mycena</taxon>
    </lineage>
</organism>
<protein>
    <submittedName>
        <fullName evidence="1">Uncharacterized protein</fullName>
    </submittedName>
</protein>
<name>A0AAD7AR90_9AGAR</name>
<sequence length="488" mass="54662">MGDNIPDEILSEILSPALRVPDEMFSVMASETNSPFHSKSESSSAFLLVSKSWLRVSTPLLYSVVVLRSKGQAQALAGVLTANPVLGKFIRKLRLEGGYAISMFKILQAAPNISDIFLTLDIMTPDNVCGLCRGLQLIQPVRIILYGTRDSIPYQYPEGRKLVQALVDKFLPSWTRLAVVKLVDELLESSELRQGLGRAPNLATLVVSNPPEFLLRHIREISNNHSLQRIRVDPFGSWLGYSQGLYWNHVKQDKRIAALLDFPDEGSSSNNTPPPFIYPPRLAADPVQEDAIWSRVLYFLSRSAPLFGWRCEWKPAPLAPILVCKKFMRLGLPHFYTSPFLQGSALQSFADRVSQHPPLGRHVRQLTIGHYGNSDLFRAITASTTSLVELYGMPMSSPIDWESFNHLGECTGSTLSSFEDVPVLETDPFKFASPAVFKLFPQMRFFGWDSPTSFKLQGEPIPSDTFNNLVRLTVDEFHSSFLEVLAQM</sequence>